<feature type="domain" description="MATH" evidence="11">
    <location>
        <begin position="51"/>
        <end position="183"/>
    </location>
</feature>
<dbReference type="Gene3D" id="2.60.210.10">
    <property type="entry name" value="Apoptosis, Tumor Necrosis Factor Receptor Associated Protein 2, Chain A"/>
    <property type="match status" value="1"/>
</dbReference>
<dbReference type="InterPro" id="IPR018200">
    <property type="entry name" value="USP_CS"/>
</dbReference>
<protein>
    <recommendedName>
        <fullName evidence="4">ubiquitinyl hydrolase 1</fullName>
        <ecNumber evidence="4">3.4.19.12</ecNumber>
    </recommendedName>
</protein>
<dbReference type="EC" id="3.4.19.12" evidence="4"/>
<evidence type="ECO:0000256" key="1">
    <source>
        <dbReference type="ARBA" id="ARBA00000707"/>
    </source>
</evidence>
<feature type="region of interest" description="Disordered" evidence="10">
    <location>
        <begin position="1"/>
        <end position="26"/>
    </location>
</feature>
<dbReference type="SUPFAM" id="SSF49599">
    <property type="entry name" value="TRAF domain-like"/>
    <property type="match status" value="1"/>
</dbReference>
<dbReference type="GO" id="GO:0140492">
    <property type="term" value="F:metal-dependent deubiquitinase activity"/>
    <property type="evidence" value="ECO:0007669"/>
    <property type="project" value="UniProtKB-ARBA"/>
</dbReference>
<dbReference type="SUPFAM" id="SSF54001">
    <property type="entry name" value="Cysteine proteinases"/>
    <property type="match status" value="1"/>
</dbReference>
<dbReference type="InterPro" id="IPR029346">
    <property type="entry name" value="USP_C"/>
</dbReference>
<evidence type="ECO:0000256" key="8">
    <source>
        <dbReference type="ARBA" id="ARBA00022807"/>
    </source>
</evidence>
<evidence type="ECO:0000256" key="7">
    <source>
        <dbReference type="ARBA" id="ARBA00022801"/>
    </source>
</evidence>
<dbReference type="PANTHER" id="PTHR24006">
    <property type="entry name" value="UBIQUITIN CARBOXYL-TERMINAL HYDROLASE"/>
    <property type="match status" value="1"/>
</dbReference>
<dbReference type="InterPro" id="IPR050164">
    <property type="entry name" value="Peptidase_C19"/>
</dbReference>
<evidence type="ECO:0000259" key="12">
    <source>
        <dbReference type="PROSITE" id="PS50235"/>
    </source>
</evidence>
<keyword evidence="9" id="KW-0539">Nucleus</keyword>
<organism evidence="13">
    <name type="scientific">Phaffia rhodozyma</name>
    <name type="common">Yeast</name>
    <name type="synonym">Xanthophyllomyces dendrorhous</name>
    <dbReference type="NCBI Taxonomy" id="264483"/>
    <lineage>
        <taxon>Eukaryota</taxon>
        <taxon>Fungi</taxon>
        <taxon>Dikarya</taxon>
        <taxon>Basidiomycota</taxon>
        <taxon>Agaricomycotina</taxon>
        <taxon>Tremellomycetes</taxon>
        <taxon>Cystofilobasidiales</taxon>
        <taxon>Mrakiaceae</taxon>
        <taxon>Phaffia</taxon>
    </lineage>
</organism>
<proteinExistence type="inferred from homology"/>
<dbReference type="PROSITE" id="PS00973">
    <property type="entry name" value="USP_2"/>
    <property type="match status" value="1"/>
</dbReference>
<dbReference type="EMBL" id="LN483167">
    <property type="protein sequence ID" value="CDZ97218.1"/>
    <property type="molecule type" value="Genomic_DNA"/>
</dbReference>
<evidence type="ECO:0000256" key="2">
    <source>
        <dbReference type="ARBA" id="ARBA00004123"/>
    </source>
</evidence>
<dbReference type="PROSITE" id="PS50144">
    <property type="entry name" value="MATH"/>
    <property type="match status" value="1"/>
</dbReference>
<sequence length="1110" mass="128019">MNEEDHQPIAGPSTVEESLPMEVDNSNPTIKDHEAFAAKHMPDLGQEIEDFQVQTWRVSNWSTLSKRLSGADFACGGHKWRILIFPQGNANGQPNDMVSVYLDYANPKSSPEGWHACAQFALAISNPNDPSIFTVSHAHHRFVAEECDWGFTRFVDLRKLHSTQEGHARPTIEGDEVDVTAFVRVLKDPTGVLWHNFVNYDSKKFTGYVGLKNQGATCYMNSLLQSLFFTSYFRRAVYQIPTEDDTPSESVALALQRVFYHLQTSDQPVGTNELTRSFGWKSLDSFMQHDVQEFNRVLQDKLETKMKGTDAEGAIQRLFVGKMKSYIKCVNVDYESARSEDFYDIQLNVKGLKNLHESFKDYVAVETLDGENRYQAEGHGLQDARKGVIFESFPPVLHLQLKRFEYDIQRDTMVKLNDRHEFPYEIDLGQYLDENADRSRSHVYKLHGVLVHAGDLHGGHYFALIKPEKDGKWFKYDDDRVTPVTDKEVLEDNYGGEILTPANVNLPRNAARPAKRFINAYMLVYIREGDIDEVLKPFEEADTPSHLKKRLEEEKLQLESRKREKEDQHLYLSAKIITDDSFKKHQGFDLATFEDKNIPLSDLDTFRVLKTEPYKQFKQRVSQHYGYPESQFRLWVLVNRQNKTVRPDSPIEDMDQMQTMENIRNQMANRANDLRLYLDFEPDAEKSLQVNHNTHSMIFLKQFDLQGQTLTGAHKLYVNRNSKVGDLIPVIQRLMMWSPNTPIKLYEEIKPGMIEPMKFKNTFAISEIQDGDIICFQVDYHDREQEVANNSIANAPAFYEFLQNRILVRFQPKNGDSDPKAMFETILTRKMTYDMMATKVGEYLEHDPIKLRFTSPNGPNGAPKTIVKRALNQSVQDIVHSTYSAPVTMLYYEKLDISIVELETKKSLKVIWTGALNKEEGSFPFLLPKTTTIESLGEQIGKQVTMSDDGSKRIRFFEITNVGRRKPYDFSEHTMIGNIDDATDVYAEEVPVEELNMAEDETLISCFHFSKEPSRWHGIPFRFVLRPGEKFSQTKKRLQARTGATDKDFAKYRFALILTDTSGYKQPNYIEDHDEIHHHKFTSSHYLGIDHVDKTGRSNRSTMEKAIVIR</sequence>
<keyword evidence="8" id="KW-0788">Thiol protease</keyword>
<keyword evidence="5" id="KW-0645">Protease</keyword>
<dbReference type="Gene3D" id="3.10.20.90">
    <property type="entry name" value="Phosphatidylinositol 3-kinase Catalytic Subunit, Chain A, domain 1"/>
    <property type="match status" value="2"/>
</dbReference>
<reference evidence="13" key="1">
    <citation type="submission" date="2014-08" db="EMBL/GenBank/DDBJ databases">
        <authorList>
            <person name="Sharma Rahul"/>
            <person name="Thines Marco"/>
        </authorList>
    </citation>
    <scope>NUCLEOTIDE SEQUENCE</scope>
</reference>
<evidence type="ECO:0000256" key="9">
    <source>
        <dbReference type="ARBA" id="ARBA00023242"/>
    </source>
</evidence>
<dbReference type="PROSITE" id="PS50235">
    <property type="entry name" value="USP_3"/>
    <property type="match status" value="1"/>
</dbReference>
<feature type="domain" description="USP" evidence="12">
    <location>
        <begin position="209"/>
        <end position="528"/>
    </location>
</feature>
<dbReference type="GO" id="GO:0005829">
    <property type="term" value="C:cytosol"/>
    <property type="evidence" value="ECO:0007669"/>
    <property type="project" value="TreeGrafter"/>
</dbReference>
<comment type="catalytic activity">
    <reaction evidence="1">
        <text>Thiol-dependent hydrolysis of ester, thioester, amide, peptide and isopeptide bonds formed by the C-terminal Gly of ubiquitin (a 76-residue protein attached to proteins as an intracellular targeting signal).</text>
        <dbReference type="EC" id="3.4.19.12"/>
    </reaction>
</comment>
<dbReference type="GO" id="GO:0016579">
    <property type="term" value="P:protein deubiquitination"/>
    <property type="evidence" value="ECO:0007669"/>
    <property type="project" value="InterPro"/>
</dbReference>
<evidence type="ECO:0000256" key="3">
    <source>
        <dbReference type="ARBA" id="ARBA00009085"/>
    </source>
</evidence>
<dbReference type="Pfam" id="PF22486">
    <property type="entry name" value="MATH_2"/>
    <property type="match status" value="1"/>
</dbReference>
<dbReference type="Pfam" id="PF14533">
    <property type="entry name" value="USP7_C2"/>
    <property type="match status" value="1"/>
</dbReference>
<dbReference type="GO" id="GO:0006508">
    <property type="term" value="P:proteolysis"/>
    <property type="evidence" value="ECO:0007669"/>
    <property type="project" value="UniProtKB-KW"/>
</dbReference>
<dbReference type="Gene3D" id="3.90.70.10">
    <property type="entry name" value="Cysteine proteinases"/>
    <property type="match status" value="1"/>
</dbReference>
<dbReference type="InterPro" id="IPR002083">
    <property type="entry name" value="MATH/TRAF_dom"/>
</dbReference>
<dbReference type="GO" id="GO:0005634">
    <property type="term" value="C:nucleus"/>
    <property type="evidence" value="ECO:0007669"/>
    <property type="project" value="UniProtKB-SubCell"/>
</dbReference>
<dbReference type="GO" id="GO:0031647">
    <property type="term" value="P:regulation of protein stability"/>
    <property type="evidence" value="ECO:0007669"/>
    <property type="project" value="TreeGrafter"/>
</dbReference>
<evidence type="ECO:0000259" key="11">
    <source>
        <dbReference type="PROSITE" id="PS50144"/>
    </source>
</evidence>
<comment type="subcellular location">
    <subcellularLocation>
        <location evidence="2">Nucleus</location>
    </subcellularLocation>
</comment>
<evidence type="ECO:0000256" key="6">
    <source>
        <dbReference type="ARBA" id="ARBA00022786"/>
    </source>
</evidence>
<evidence type="ECO:0000256" key="10">
    <source>
        <dbReference type="SAM" id="MobiDB-lite"/>
    </source>
</evidence>
<dbReference type="PANTHER" id="PTHR24006:SF644">
    <property type="entry name" value="UBIQUITIN CARBOXYL-TERMINAL HYDROLASE 7"/>
    <property type="match status" value="1"/>
</dbReference>
<evidence type="ECO:0000256" key="5">
    <source>
        <dbReference type="ARBA" id="ARBA00022670"/>
    </source>
</evidence>
<comment type="similarity">
    <text evidence="3">Belongs to the peptidase C19 family.</text>
</comment>
<keyword evidence="6" id="KW-0833">Ubl conjugation pathway</keyword>
<evidence type="ECO:0000256" key="4">
    <source>
        <dbReference type="ARBA" id="ARBA00012759"/>
    </source>
</evidence>
<dbReference type="InterPro" id="IPR001394">
    <property type="entry name" value="Peptidase_C19_UCH"/>
</dbReference>
<keyword evidence="7 13" id="KW-0378">Hydrolase</keyword>
<dbReference type="FunFam" id="3.90.70.10:FF:000005">
    <property type="entry name" value="Ubiquitin carboxyl-terminal hydrolase 7"/>
    <property type="match status" value="1"/>
</dbReference>
<dbReference type="InterPro" id="IPR024729">
    <property type="entry name" value="USP7_ICP0-binding_dom"/>
</dbReference>
<dbReference type="SMART" id="SM00061">
    <property type="entry name" value="MATH"/>
    <property type="match status" value="1"/>
</dbReference>
<dbReference type="GO" id="GO:0004843">
    <property type="term" value="F:cysteine-type deubiquitinase activity"/>
    <property type="evidence" value="ECO:0007669"/>
    <property type="project" value="UniProtKB-EC"/>
</dbReference>
<dbReference type="InterPro" id="IPR028889">
    <property type="entry name" value="USP"/>
</dbReference>
<dbReference type="InterPro" id="IPR038765">
    <property type="entry name" value="Papain-like_cys_pep_sf"/>
</dbReference>
<evidence type="ECO:0000313" key="13">
    <source>
        <dbReference type="EMBL" id="CDZ97218.1"/>
    </source>
</evidence>
<name>A0A0F7SHM3_PHARH</name>
<dbReference type="Pfam" id="PF00443">
    <property type="entry name" value="UCH"/>
    <property type="match status" value="1"/>
</dbReference>
<dbReference type="AlphaFoldDB" id="A0A0F7SHM3"/>
<accession>A0A0F7SHM3</accession>
<dbReference type="CDD" id="cd02659">
    <property type="entry name" value="peptidase_C19C"/>
    <property type="match status" value="1"/>
</dbReference>
<dbReference type="PROSITE" id="PS00972">
    <property type="entry name" value="USP_1"/>
    <property type="match status" value="1"/>
</dbReference>
<dbReference type="FunFam" id="2.60.210.10:FF:000011">
    <property type="entry name" value="Ubiquitin carboxyl-terminal hydrolase 7"/>
    <property type="match status" value="1"/>
</dbReference>
<dbReference type="InterPro" id="IPR008974">
    <property type="entry name" value="TRAF-like"/>
</dbReference>
<dbReference type="Pfam" id="PF12436">
    <property type="entry name" value="USP7_ICP0_bdg"/>
    <property type="match status" value="1"/>
</dbReference>